<keyword evidence="6" id="KW-0503">Monooxygenase</keyword>
<evidence type="ECO:0000256" key="1">
    <source>
        <dbReference type="ARBA" id="ARBA00001971"/>
    </source>
</evidence>
<comment type="cofactor">
    <cofactor evidence="1 5">
        <name>heme</name>
        <dbReference type="ChEBI" id="CHEBI:30413"/>
    </cofactor>
</comment>
<sequence length="527" mass="59284">MSTSVAALGSSPYAIAVGVAIFVYFVIHPFILYLKDTKGLRRFPNMSPFSGMSSIPFMILAHGGARSTHLAKLHKQKPIIRTGPNALSFAGGQAIKDIYGHGTTCIKDGSYIVGAGTHFHLADVVDKHDHARKRKVLSSAYALKNLEGWEYKVADKVQRMIDHFDKVCTAPLPKGAQFPDSKDFNLDFRAWSNFFSLDAIADIGLSEKLGLLDRGHDRVEAQETCGTVYETNLRQCLYPTARKQSYLLWSYDYYKLLNKISNVIPFYRKMSESAKGWDDIVLRRAQLRLHRYQKGEKLDDFFQALMEDKNGNPHNLEWGEVVAEINIMMNAGSVTTAIALANVLYQLLLDPRSMQLLQQELDAVLDPDEVIAPYDKVKHLPYLRACLDESLRLWPPTPQGLGRQTPPEGLTIMGQYIPGNTSVSVSALVAHRDETIYPEAEKFIPERFLGEKGKDLQSHFITFSAGARGCIGRNISYLEQTVCLASIVHRYEFALPAGFEMKREETMNHILGPMPVKVWRRNLGELE</sequence>
<evidence type="ECO:0000256" key="6">
    <source>
        <dbReference type="RuleBase" id="RU000461"/>
    </source>
</evidence>
<dbReference type="PANTHER" id="PTHR24305">
    <property type="entry name" value="CYTOCHROME P450"/>
    <property type="match status" value="1"/>
</dbReference>
<protein>
    <recommendedName>
        <fullName evidence="10">Cytochrome P450 monooxygenase</fullName>
    </recommendedName>
</protein>
<dbReference type="PROSITE" id="PS00086">
    <property type="entry name" value="CYTOCHROME_P450"/>
    <property type="match status" value="1"/>
</dbReference>
<keyword evidence="4 5" id="KW-0408">Iron</keyword>
<feature type="binding site" description="axial binding residue" evidence="5">
    <location>
        <position position="470"/>
    </location>
    <ligand>
        <name>heme</name>
        <dbReference type="ChEBI" id="CHEBI:30413"/>
    </ligand>
    <ligandPart>
        <name>Fe</name>
        <dbReference type="ChEBI" id="CHEBI:18248"/>
    </ligandPart>
</feature>
<dbReference type="InterPro" id="IPR050121">
    <property type="entry name" value="Cytochrome_P450_monoxygenase"/>
</dbReference>
<evidence type="ECO:0000256" key="5">
    <source>
        <dbReference type="PIRSR" id="PIRSR602401-1"/>
    </source>
</evidence>
<evidence type="ECO:0000256" key="4">
    <source>
        <dbReference type="ARBA" id="ARBA00023004"/>
    </source>
</evidence>
<dbReference type="Proteomes" id="UP000245910">
    <property type="component" value="Chromosome I"/>
</dbReference>
<evidence type="ECO:0000256" key="7">
    <source>
        <dbReference type="SAM" id="Phobius"/>
    </source>
</evidence>
<keyword evidence="2 5" id="KW-0349">Heme</keyword>
<evidence type="ECO:0000256" key="3">
    <source>
        <dbReference type="ARBA" id="ARBA00022723"/>
    </source>
</evidence>
<dbReference type="InterPro" id="IPR002401">
    <property type="entry name" value="Cyt_P450_E_grp-I"/>
</dbReference>
<dbReference type="STRING" id="56646.A0A2L2SZG3"/>
<keyword evidence="7" id="KW-0472">Membrane</keyword>
<dbReference type="SUPFAM" id="SSF48264">
    <property type="entry name" value="Cytochrome P450"/>
    <property type="match status" value="1"/>
</dbReference>
<dbReference type="CDD" id="cd11061">
    <property type="entry name" value="CYP67-like"/>
    <property type="match status" value="1"/>
</dbReference>
<keyword evidence="7" id="KW-1133">Transmembrane helix</keyword>
<keyword evidence="3 5" id="KW-0479">Metal-binding</keyword>
<dbReference type="InterPro" id="IPR036396">
    <property type="entry name" value="Cyt_P450_sf"/>
</dbReference>
<dbReference type="PANTHER" id="PTHR24305:SF172">
    <property type="entry name" value="P450, PUTATIVE (EUROFUNG)-RELATED"/>
    <property type="match status" value="1"/>
</dbReference>
<dbReference type="GO" id="GO:0016705">
    <property type="term" value="F:oxidoreductase activity, acting on paired donors, with incorporation or reduction of molecular oxygen"/>
    <property type="evidence" value="ECO:0007669"/>
    <property type="project" value="InterPro"/>
</dbReference>
<dbReference type="Pfam" id="PF00067">
    <property type="entry name" value="p450"/>
    <property type="match status" value="1"/>
</dbReference>
<dbReference type="PRINTS" id="PR00385">
    <property type="entry name" value="P450"/>
</dbReference>
<evidence type="ECO:0000256" key="2">
    <source>
        <dbReference type="ARBA" id="ARBA00022617"/>
    </source>
</evidence>
<dbReference type="InterPro" id="IPR017972">
    <property type="entry name" value="Cyt_P450_CS"/>
</dbReference>
<keyword evidence="9" id="KW-1185">Reference proteome</keyword>
<name>A0A2L2SZG3_9HYPO</name>
<dbReference type="GO" id="GO:0004497">
    <property type="term" value="F:monooxygenase activity"/>
    <property type="evidence" value="ECO:0007669"/>
    <property type="project" value="UniProtKB-KW"/>
</dbReference>
<proteinExistence type="inferred from homology"/>
<dbReference type="EMBL" id="LN649229">
    <property type="protein sequence ID" value="CEI63534.1"/>
    <property type="molecule type" value="Genomic_DNA"/>
</dbReference>
<dbReference type="Gene3D" id="1.10.630.10">
    <property type="entry name" value="Cytochrome P450"/>
    <property type="match status" value="1"/>
</dbReference>
<organism evidence="8 9">
    <name type="scientific">Fusarium venenatum</name>
    <dbReference type="NCBI Taxonomy" id="56646"/>
    <lineage>
        <taxon>Eukaryota</taxon>
        <taxon>Fungi</taxon>
        <taxon>Dikarya</taxon>
        <taxon>Ascomycota</taxon>
        <taxon>Pezizomycotina</taxon>
        <taxon>Sordariomycetes</taxon>
        <taxon>Hypocreomycetidae</taxon>
        <taxon>Hypocreales</taxon>
        <taxon>Nectriaceae</taxon>
        <taxon>Fusarium</taxon>
    </lineage>
</organism>
<evidence type="ECO:0000313" key="8">
    <source>
        <dbReference type="EMBL" id="CEI63534.1"/>
    </source>
</evidence>
<accession>A0A2L2SZG3</accession>
<dbReference type="KEGG" id="fvn:FVRRES_00046"/>
<dbReference type="AlphaFoldDB" id="A0A2L2SZG3"/>
<keyword evidence="6" id="KW-0560">Oxidoreductase</keyword>
<reference evidence="9" key="1">
    <citation type="submission" date="2014-10" db="EMBL/GenBank/DDBJ databases">
        <authorList>
            <person name="King R."/>
        </authorList>
    </citation>
    <scope>NUCLEOTIDE SEQUENCE [LARGE SCALE GENOMIC DNA]</scope>
    <source>
        <strain evidence="9">A3/5</strain>
    </source>
</reference>
<comment type="similarity">
    <text evidence="6">Belongs to the cytochrome P450 family.</text>
</comment>
<feature type="transmembrane region" description="Helical" evidence="7">
    <location>
        <begin position="12"/>
        <end position="34"/>
    </location>
</feature>
<dbReference type="InterPro" id="IPR001128">
    <property type="entry name" value="Cyt_P450"/>
</dbReference>
<evidence type="ECO:0008006" key="10">
    <source>
        <dbReference type="Google" id="ProtNLM"/>
    </source>
</evidence>
<dbReference type="OrthoDB" id="2789670at2759"/>
<evidence type="ECO:0000313" key="9">
    <source>
        <dbReference type="Proteomes" id="UP000245910"/>
    </source>
</evidence>
<dbReference type="GO" id="GO:0005506">
    <property type="term" value="F:iron ion binding"/>
    <property type="evidence" value="ECO:0007669"/>
    <property type="project" value="InterPro"/>
</dbReference>
<dbReference type="GeneID" id="37251690"/>
<dbReference type="GO" id="GO:0020037">
    <property type="term" value="F:heme binding"/>
    <property type="evidence" value="ECO:0007669"/>
    <property type="project" value="InterPro"/>
</dbReference>
<dbReference type="RefSeq" id="XP_025587254.1">
    <property type="nucleotide sequence ID" value="XM_025732931.2"/>
</dbReference>
<keyword evidence="7" id="KW-0812">Transmembrane</keyword>
<dbReference type="PRINTS" id="PR00463">
    <property type="entry name" value="EP450I"/>
</dbReference>